<dbReference type="EMBL" id="CAKLDM010000002">
    <property type="protein sequence ID" value="CAH0540359.1"/>
    <property type="molecule type" value="Genomic_DNA"/>
</dbReference>
<evidence type="ECO:0000313" key="2">
    <source>
        <dbReference type="Proteomes" id="UP000838748"/>
    </source>
</evidence>
<dbReference type="Proteomes" id="UP000838748">
    <property type="component" value="Unassembled WGS sequence"/>
</dbReference>
<protein>
    <recommendedName>
        <fullName evidence="3">Transposase</fullName>
    </recommendedName>
</protein>
<comment type="caution">
    <text evidence="1">The sequence shown here is derived from an EMBL/GenBank/DDBJ whole genome shotgun (WGS) entry which is preliminary data.</text>
</comment>
<proteinExistence type="predicted"/>
<sequence>MNLHRPLRETQQELSDIFSWQTSRVVSKSLSLQYDKVLYLLEHTPKAESLIGKKVMVHDYPNGCIDVKYCGESLPCKAFDKLDKVRQGEIVDNKRLGAVLALARYEQAELESQGKRQRNASSPNRKEQVRQYIMNPAVVEQIKQEQNELQKLDT</sequence>
<gene>
    <name evidence="1" type="ORF">VMF7928_02804</name>
</gene>
<organism evidence="1 2">
    <name type="scientific">Vibrio marisflavi CECT 7928</name>
    <dbReference type="NCBI Taxonomy" id="634439"/>
    <lineage>
        <taxon>Bacteria</taxon>
        <taxon>Pseudomonadati</taxon>
        <taxon>Pseudomonadota</taxon>
        <taxon>Gammaproteobacteria</taxon>
        <taxon>Vibrionales</taxon>
        <taxon>Vibrionaceae</taxon>
        <taxon>Vibrio</taxon>
    </lineage>
</organism>
<evidence type="ECO:0008006" key="3">
    <source>
        <dbReference type="Google" id="ProtNLM"/>
    </source>
</evidence>
<evidence type="ECO:0000313" key="1">
    <source>
        <dbReference type="EMBL" id="CAH0540359.1"/>
    </source>
</evidence>
<keyword evidence="2" id="KW-1185">Reference proteome</keyword>
<reference evidence="1" key="1">
    <citation type="submission" date="2021-11" db="EMBL/GenBank/DDBJ databases">
        <authorList>
            <person name="Rodrigo-Torres L."/>
            <person name="Arahal R. D."/>
            <person name="Lucena T."/>
        </authorList>
    </citation>
    <scope>NUCLEOTIDE SEQUENCE</scope>
    <source>
        <strain evidence="1">CECT 7928</strain>
    </source>
</reference>
<accession>A0ABM9A5F5</accession>
<name>A0ABM9A5F5_9VIBR</name>